<sequence>MADKSDPRMPSAVRPYVAPLVNPNDLPPDYSSLAAVIFGILGVMLRQPLASWFSLVFIAQSLALMKNPENDLKQIIMALTFAVMGLVTTYFGPAQKTGKT</sequence>
<evidence type="ECO:0000256" key="4">
    <source>
        <dbReference type="ARBA" id="ARBA00022989"/>
    </source>
</evidence>
<dbReference type="EMBL" id="CM026427">
    <property type="protein sequence ID" value="KAG0569463.1"/>
    <property type="molecule type" value="Genomic_DNA"/>
</dbReference>
<evidence type="ECO:0008006" key="9">
    <source>
        <dbReference type="Google" id="ProtNLM"/>
    </source>
</evidence>
<proteinExistence type="inferred from homology"/>
<dbReference type="PANTHER" id="PTHR13193:SF0">
    <property type="entry name" value="PAT COMPLEX SUBUNIT ASTERIX"/>
    <property type="match status" value="1"/>
</dbReference>
<dbReference type="GO" id="GO:0005789">
    <property type="term" value="C:endoplasmic reticulum membrane"/>
    <property type="evidence" value="ECO:0007669"/>
    <property type="project" value="InterPro"/>
</dbReference>
<evidence type="ECO:0000256" key="3">
    <source>
        <dbReference type="ARBA" id="ARBA00022692"/>
    </source>
</evidence>
<evidence type="ECO:0000256" key="6">
    <source>
        <dbReference type="SAM" id="Phobius"/>
    </source>
</evidence>
<protein>
    <recommendedName>
        <fullName evidence="9">Protein Asterix</fullName>
    </recommendedName>
</protein>
<dbReference type="Pfam" id="PF03669">
    <property type="entry name" value="ASTER"/>
    <property type="match status" value="1"/>
</dbReference>
<evidence type="ECO:0000256" key="2">
    <source>
        <dbReference type="ARBA" id="ARBA00009066"/>
    </source>
</evidence>
<dbReference type="GO" id="GO:0045048">
    <property type="term" value="P:protein insertion into ER membrane"/>
    <property type="evidence" value="ECO:0007669"/>
    <property type="project" value="InterPro"/>
</dbReference>
<keyword evidence="3 6" id="KW-0812">Transmembrane</keyword>
<dbReference type="GO" id="GO:0044183">
    <property type="term" value="F:protein folding chaperone"/>
    <property type="evidence" value="ECO:0007669"/>
    <property type="project" value="InterPro"/>
</dbReference>
<name>A0A8T0HD70_CERPU</name>
<evidence type="ECO:0000256" key="5">
    <source>
        <dbReference type="ARBA" id="ARBA00023136"/>
    </source>
</evidence>
<evidence type="ECO:0000313" key="8">
    <source>
        <dbReference type="Proteomes" id="UP000822688"/>
    </source>
</evidence>
<dbReference type="Proteomes" id="UP000822688">
    <property type="component" value="Chromosome 6"/>
</dbReference>
<evidence type="ECO:0000313" key="7">
    <source>
        <dbReference type="EMBL" id="KAG0569463.1"/>
    </source>
</evidence>
<organism evidence="7 8">
    <name type="scientific">Ceratodon purpureus</name>
    <name type="common">Fire moss</name>
    <name type="synonym">Dicranum purpureum</name>
    <dbReference type="NCBI Taxonomy" id="3225"/>
    <lineage>
        <taxon>Eukaryota</taxon>
        <taxon>Viridiplantae</taxon>
        <taxon>Streptophyta</taxon>
        <taxon>Embryophyta</taxon>
        <taxon>Bryophyta</taxon>
        <taxon>Bryophytina</taxon>
        <taxon>Bryopsida</taxon>
        <taxon>Dicranidae</taxon>
        <taxon>Pseudoditrichales</taxon>
        <taxon>Ditrichaceae</taxon>
        <taxon>Ceratodon</taxon>
    </lineage>
</organism>
<dbReference type="AlphaFoldDB" id="A0A8T0HD70"/>
<feature type="transmembrane region" description="Helical" evidence="6">
    <location>
        <begin position="33"/>
        <end position="63"/>
    </location>
</feature>
<comment type="subcellular location">
    <subcellularLocation>
        <location evidence="1">Membrane</location>
    </subcellularLocation>
</comment>
<accession>A0A8T0HD70</accession>
<comment type="similarity">
    <text evidence="2">Belongs to the Asterix family.</text>
</comment>
<dbReference type="PANTHER" id="PTHR13193">
    <property type="entry name" value="CGI-140"/>
    <property type="match status" value="1"/>
</dbReference>
<reference evidence="7 8" key="1">
    <citation type="submission" date="2020-06" db="EMBL/GenBank/DDBJ databases">
        <title>WGS assembly of Ceratodon purpureus strain R40.</title>
        <authorList>
            <person name="Carey S.B."/>
            <person name="Jenkins J."/>
            <person name="Shu S."/>
            <person name="Lovell J.T."/>
            <person name="Sreedasyam A."/>
            <person name="Maumus F."/>
            <person name="Tiley G.P."/>
            <person name="Fernandez-Pozo N."/>
            <person name="Barry K."/>
            <person name="Chen C."/>
            <person name="Wang M."/>
            <person name="Lipzen A."/>
            <person name="Daum C."/>
            <person name="Saski C.A."/>
            <person name="Payton A.C."/>
            <person name="Mcbreen J.C."/>
            <person name="Conrad R.E."/>
            <person name="Kollar L.M."/>
            <person name="Olsson S."/>
            <person name="Huttunen S."/>
            <person name="Landis J.B."/>
            <person name="Wickett N.J."/>
            <person name="Johnson M.G."/>
            <person name="Rensing S.A."/>
            <person name="Grimwood J."/>
            <person name="Schmutz J."/>
            <person name="Mcdaniel S.F."/>
        </authorList>
    </citation>
    <scope>NUCLEOTIDE SEQUENCE [LARGE SCALE GENOMIC DNA]</scope>
    <source>
        <strain evidence="7 8">R40</strain>
    </source>
</reference>
<gene>
    <name evidence="7" type="ORF">KC19_6G092300</name>
</gene>
<keyword evidence="4 6" id="KW-1133">Transmembrane helix</keyword>
<feature type="transmembrane region" description="Helical" evidence="6">
    <location>
        <begin position="75"/>
        <end position="92"/>
    </location>
</feature>
<keyword evidence="5 6" id="KW-0472">Membrane</keyword>
<evidence type="ECO:0000256" key="1">
    <source>
        <dbReference type="ARBA" id="ARBA00004370"/>
    </source>
</evidence>
<keyword evidence="8" id="KW-1185">Reference proteome</keyword>
<dbReference type="InterPro" id="IPR005351">
    <property type="entry name" value="ASTER"/>
</dbReference>
<comment type="caution">
    <text evidence="7">The sequence shown here is derived from an EMBL/GenBank/DDBJ whole genome shotgun (WGS) entry which is preliminary data.</text>
</comment>